<gene>
    <name evidence="6" type="ORF">N646_3964</name>
</gene>
<dbReference type="InterPro" id="IPR013783">
    <property type="entry name" value="Ig-like_fold"/>
</dbReference>
<keyword evidence="1 3" id="KW-0732">Signal</keyword>
<dbReference type="AlphaFoldDB" id="A0A2I3CPI5"/>
<dbReference type="Pfam" id="PF19077">
    <property type="entry name" value="Big_13"/>
    <property type="match status" value="1"/>
</dbReference>
<evidence type="ECO:0000313" key="7">
    <source>
        <dbReference type="Proteomes" id="UP000016714"/>
    </source>
</evidence>
<evidence type="ECO:0000259" key="4">
    <source>
        <dbReference type="Pfam" id="PF13205"/>
    </source>
</evidence>
<dbReference type="InterPro" id="IPR032812">
    <property type="entry name" value="SbsA_Ig"/>
</dbReference>
<feature type="domain" description="Bacterial Ig-like" evidence="5">
    <location>
        <begin position="348"/>
        <end position="448"/>
    </location>
</feature>
<evidence type="ECO:0000313" key="6">
    <source>
        <dbReference type="EMBL" id="AGV19773.1"/>
    </source>
</evidence>
<dbReference type="HOGENOM" id="CLU_552002_0_0_6"/>
<dbReference type="Pfam" id="PF13205">
    <property type="entry name" value="Big_5"/>
    <property type="match status" value="1"/>
</dbReference>
<feature type="region of interest" description="Disordered" evidence="2">
    <location>
        <begin position="344"/>
        <end position="380"/>
    </location>
</feature>
<feature type="compositionally biased region" description="Polar residues" evidence="2">
    <location>
        <begin position="356"/>
        <end position="380"/>
    </location>
</feature>
<protein>
    <submittedName>
        <fullName evidence="6">Fibronectin type III domain protein</fullName>
    </submittedName>
</protein>
<evidence type="ECO:0000256" key="1">
    <source>
        <dbReference type="ARBA" id="ARBA00022729"/>
    </source>
</evidence>
<dbReference type="InterPro" id="IPR044016">
    <property type="entry name" value="Big_13"/>
</dbReference>
<name>A0A2I3CPI5_VIBAX</name>
<dbReference type="RefSeq" id="WP_017819917.1">
    <property type="nucleotide sequence ID" value="NC_022359.1"/>
</dbReference>
<feature type="domain" description="SbsA Ig-like" evidence="4">
    <location>
        <begin position="216"/>
        <end position="340"/>
    </location>
</feature>
<accession>A0A2I3CPI5</accession>
<reference evidence="6 7" key="1">
    <citation type="journal article" date="2015" name="Genome Announc.">
        <title>Complete genome sequence of Vibrio alginolyticus ATCC 17749.</title>
        <authorList>
            <person name="Liu X.F."/>
            <person name="Cao Y."/>
            <person name="Zhang H.L."/>
            <person name="Chen Y.J."/>
            <person name="Hu C.J."/>
        </authorList>
    </citation>
    <scope>NUCLEOTIDE SEQUENCE [LARGE SCALE GENOMIC DNA]</scope>
    <source>
        <strain evidence="7">ATCC 17749 / DSM 2171 / NBRC 15630 / NCIMB 1903 / NCTC 12160 / XII-53</strain>
    </source>
</reference>
<evidence type="ECO:0000256" key="3">
    <source>
        <dbReference type="SAM" id="SignalP"/>
    </source>
</evidence>
<evidence type="ECO:0000256" key="2">
    <source>
        <dbReference type="SAM" id="MobiDB-lite"/>
    </source>
</evidence>
<dbReference type="Proteomes" id="UP000016714">
    <property type="component" value="Chromosome 2"/>
</dbReference>
<organism evidence="6 7">
    <name type="scientific">Vibrio alginolyticus (strain ATCC 17749 / DSM 2171 / NBRC 15630 / NCIMB 1903 / NCTC 12160 / XII-53)</name>
    <dbReference type="NCBI Taxonomy" id="1219076"/>
    <lineage>
        <taxon>Bacteria</taxon>
        <taxon>Pseudomonadati</taxon>
        <taxon>Pseudomonadota</taxon>
        <taxon>Gammaproteobacteria</taxon>
        <taxon>Vibrionales</taxon>
        <taxon>Vibrionaceae</taxon>
        <taxon>Vibrio</taxon>
    </lineage>
</organism>
<proteinExistence type="predicted"/>
<dbReference type="Gene3D" id="2.60.40.10">
    <property type="entry name" value="Immunoglobulins"/>
    <property type="match status" value="1"/>
</dbReference>
<dbReference type="KEGG" id="vag:N646_3964"/>
<sequence>MRLHRQVAIAITTAWVFSAFFSGGAWAAQQTINYSNGSGSNFSEVETGVTGGMPSVTLTNAGTVSMVLDAGTSSDGTPFTGLNDLGFVAGVLYSNTMINEFNNRGFRFFEKSSTNFSFDEITFMQGSARDSDKTYQLVLTGFSNDTQTVTETVTLPKGGEANSGLQDLFTLTRGTDFNDSAWQDVDTVTMAFTRSPGADSRYLIRSIKIDDAAVSDSTAPTFVSASSTPTDDATNVSVSNNIEIAFDENIELKSGNITIRNVTDSRDFEVFNVATESDGTTTSPGAGRISVTNNKVYLNPTSDLAGNRTYAIHIESSAVADSANNSFAGIIDDATFNFTTVDTTPNAPSTPDLDASSDTGPLNTDNITSDTTPTFSGTSESGSIVTLYSDQVGGGATVIGTGTATGGNWQITTNELASGITHAISAKASDSDDNVSSASNALSVTIDTIAPSVVSITTPIEADSIVNAAEDNDVLIAGSGAEAGNSVTVTITRQ</sequence>
<evidence type="ECO:0000259" key="5">
    <source>
        <dbReference type="Pfam" id="PF19077"/>
    </source>
</evidence>
<feature type="signal peptide" evidence="3">
    <location>
        <begin position="1"/>
        <end position="27"/>
    </location>
</feature>
<dbReference type="EMBL" id="CP006719">
    <property type="protein sequence ID" value="AGV19773.1"/>
    <property type="molecule type" value="Genomic_DNA"/>
</dbReference>
<feature type="chain" id="PRO_5014175354" evidence="3">
    <location>
        <begin position="28"/>
        <end position="494"/>
    </location>
</feature>